<evidence type="ECO:0000256" key="3">
    <source>
        <dbReference type="ARBA" id="ARBA00022741"/>
    </source>
</evidence>
<dbReference type="InterPro" id="IPR003593">
    <property type="entry name" value="AAA+_ATPase"/>
</dbReference>
<reference evidence="6 7" key="1">
    <citation type="submission" date="2024-10" db="EMBL/GenBank/DDBJ databases">
        <title>The Natural Products Discovery Center: Release of the First 8490 Sequenced Strains for Exploring Actinobacteria Biosynthetic Diversity.</title>
        <authorList>
            <person name="Kalkreuter E."/>
            <person name="Kautsar S.A."/>
            <person name="Yang D."/>
            <person name="Bader C.D."/>
            <person name="Teijaro C.N."/>
            <person name="Fluegel L."/>
            <person name="Davis C.M."/>
            <person name="Simpson J.R."/>
            <person name="Lauterbach L."/>
            <person name="Steele A.D."/>
            <person name="Gui C."/>
            <person name="Meng S."/>
            <person name="Li G."/>
            <person name="Viehrig K."/>
            <person name="Ye F."/>
            <person name="Su P."/>
            <person name="Kiefer A.F."/>
            <person name="Nichols A."/>
            <person name="Cepeda A.J."/>
            <person name="Yan W."/>
            <person name="Fan B."/>
            <person name="Jiang Y."/>
            <person name="Adhikari A."/>
            <person name="Zheng C.-J."/>
            <person name="Schuster L."/>
            <person name="Cowan T.M."/>
            <person name="Smanski M.J."/>
            <person name="Chevrette M.G."/>
            <person name="De Carvalho L.P.S."/>
            <person name="Shen B."/>
        </authorList>
    </citation>
    <scope>NUCLEOTIDE SEQUENCE [LARGE SCALE GENOMIC DNA]</scope>
    <source>
        <strain evidence="6 7">NPDC049639</strain>
    </source>
</reference>
<evidence type="ECO:0000256" key="2">
    <source>
        <dbReference type="ARBA" id="ARBA00022737"/>
    </source>
</evidence>
<dbReference type="PANTHER" id="PTHR43790:SF9">
    <property type="entry name" value="GALACTOFURANOSE TRANSPORTER ATP-BINDING PROTEIN YTFR"/>
    <property type="match status" value="1"/>
</dbReference>
<dbReference type="RefSeq" id="WP_398278781.1">
    <property type="nucleotide sequence ID" value="NZ_JBITLV010000002.1"/>
</dbReference>
<keyword evidence="2" id="KW-0677">Repeat</keyword>
<dbReference type="PROSITE" id="PS50893">
    <property type="entry name" value="ABC_TRANSPORTER_2"/>
    <property type="match status" value="2"/>
</dbReference>
<evidence type="ECO:0000256" key="1">
    <source>
        <dbReference type="ARBA" id="ARBA00022448"/>
    </source>
</evidence>
<gene>
    <name evidence="6" type="ORF">ACIB24_08020</name>
</gene>
<comment type="caution">
    <text evidence="6">The sequence shown here is derived from an EMBL/GenBank/DDBJ whole genome shotgun (WGS) entry which is preliminary data.</text>
</comment>
<evidence type="ECO:0000313" key="7">
    <source>
        <dbReference type="Proteomes" id="UP001612915"/>
    </source>
</evidence>
<keyword evidence="4 6" id="KW-0067">ATP-binding</keyword>
<evidence type="ECO:0000256" key="4">
    <source>
        <dbReference type="ARBA" id="ARBA00022840"/>
    </source>
</evidence>
<keyword evidence="3" id="KW-0547">Nucleotide-binding</keyword>
<dbReference type="PROSITE" id="PS00211">
    <property type="entry name" value="ABC_TRANSPORTER_1"/>
    <property type="match status" value="1"/>
</dbReference>
<dbReference type="SUPFAM" id="SSF52540">
    <property type="entry name" value="P-loop containing nucleoside triphosphate hydrolases"/>
    <property type="match status" value="2"/>
</dbReference>
<evidence type="ECO:0000259" key="5">
    <source>
        <dbReference type="PROSITE" id="PS50893"/>
    </source>
</evidence>
<name>A0ABW8AKX4_9ACTN</name>
<dbReference type="CDD" id="cd03216">
    <property type="entry name" value="ABC_Carb_Monos_I"/>
    <property type="match status" value="1"/>
</dbReference>
<organism evidence="6 7">
    <name type="scientific">Spongisporangium articulatum</name>
    <dbReference type="NCBI Taxonomy" id="3362603"/>
    <lineage>
        <taxon>Bacteria</taxon>
        <taxon>Bacillati</taxon>
        <taxon>Actinomycetota</taxon>
        <taxon>Actinomycetes</taxon>
        <taxon>Kineosporiales</taxon>
        <taxon>Kineosporiaceae</taxon>
        <taxon>Spongisporangium</taxon>
    </lineage>
</organism>
<dbReference type="SMART" id="SM00382">
    <property type="entry name" value="AAA"/>
    <property type="match status" value="2"/>
</dbReference>
<feature type="domain" description="ABC transporter" evidence="5">
    <location>
        <begin position="1"/>
        <end position="235"/>
    </location>
</feature>
<dbReference type="EMBL" id="JBITLV010000002">
    <property type="protein sequence ID" value="MFI7587006.1"/>
    <property type="molecule type" value="Genomic_DNA"/>
</dbReference>
<dbReference type="InterPro" id="IPR027417">
    <property type="entry name" value="P-loop_NTPase"/>
</dbReference>
<dbReference type="Proteomes" id="UP001612915">
    <property type="component" value="Unassembled WGS sequence"/>
</dbReference>
<protein>
    <submittedName>
        <fullName evidence="6">Sugar ABC transporter ATP-binding protein</fullName>
    </submittedName>
</protein>
<dbReference type="Pfam" id="PF00005">
    <property type="entry name" value="ABC_tran"/>
    <property type="match status" value="2"/>
</dbReference>
<sequence length="495" mass="53132">MHGIVKDFPGVRALDGVDLDVRAGEVHCLLGQNGAGKSTLIKVLAGAHRPDGGTVHWQGEEVDFTSPSAALKHGIATIYQELDLVPGLTVSDNIHLGRWESSAGFVRRGAQHAATRDLLRRLGHPEIPAQREVGRLSAAQQQIVSLARALAQDARLIVMDEPSAVLAHDEVDNLFRVIRDLTAAGVAVVYISHRLEEIRTIGDVVTVLKDGRTVATRLPARDTPTREVVALMTGRTVEYLFPPRPDGERDLGAELLVVENLALTGAFENVSFAVHAGEIVGIAGLVGAGRTEVLETVYGARHRTSGTVTMEGHALPPGRVPAAVRRGLGLAPEERKSQALLLGDSVARNVGLASLPRLSRFGWLDRAAERREADETTRSLDVRPAGVDRAARTLSGGNQQKVVLARWLLGSTRLLLLDEPTRGVDVGARSEIYALIRRLADSGMGVLLVSSEVPEVLGLADRVLVMREGRVVHDGPATGLDEHRVLDLVMEGSNI</sequence>
<dbReference type="InterPro" id="IPR003439">
    <property type="entry name" value="ABC_transporter-like_ATP-bd"/>
</dbReference>
<dbReference type="CDD" id="cd03215">
    <property type="entry name" value="ABC_Carb_Monos_II"/>
    <property type="match status" value="1"/>
</dbReference>
<evidence type="ECO:0000313" key="6">
    <source>
        <dbReference type="EMBL" id="MFI7587006.1"/>
    </source>
</evidence>
<dbReference type="InterPro" id="IPR050107">
    <property type="entry name" value="ABC_carbohydrate_import_ATPase"/>
</dbReference>
<dbReference type="GO" id="GO:0005524">
    <property type="term" value="F:ATP binding"/>
    <property type="evidence" value="ECO:0007669"/>
    <property type="project" value="UniProtKB-KW"/>
</dbReference>
<feature type="domain" description="ABC transporter" evidence="5">
    <location>
        <begin position="251"/>
        <end position="493"/>
    </location>
</feature>
<accession>A0ABW8AKX4</accession>
<dbReference type="PANTHER" id="PTHR43790">
    <property type="entry name" value="CARBOHYDRATE TRANSPORT ATP-BINDING PROTEIN MG119-RELATED"/>
    <property type="match status" value="1"/>
</dbReference>
<keyword evidence="7" id="KW-1185">Reference proteome</keyword>
<dbReference type="Gene3D" id="3.40.50.300">
    <property type="entry name" value="P-loop containing nucleotide triphosphate hydrolases"/>
    <property type="match status" value="2"/>
</dbReference>
<proteinExistence type="predicted"/>
<dbReference type="InterPro" id="IPR017871">
    <property type="entry name" value="ABC_transporter-like_CS"/>
</dbReference>
<keyword evidence="1" id="KW-0813">Transport</keyword>